<dbReference type="EMBL" id="CP034433">
    <property type="protein sequence ID" value="AZN35628.1"/>
    <property type="molecule type" value="Genomic_DNA"/>
</dbReference>
<evidence type="ECO:0000313" key="4">
    <source>
        <dbReference type="Proteomes" id="UP000282438"/>
    </source>
</evidence>
<keyword evidence="4" id="KW-1185">Reference proteome</keyword>
<dbReference type="PANTHER" id="PTHR35936">
    <property type="entry name" value="MEMBRANE-BOUND LYTIC MUREIN TRANSGLYCOSYLASE F"/>
    <property type="match status" value="1"/>
</dbReference>
<dbReference type="SUPFAM" id="SSF53850">
    <property type="entry name" value="Periplasmic binding protein-like II"/>
    <property type="match status" value="1"/>
</dbReference>
<evidence type="ECO:0000259" key="2">
    <source>
        <dbReference type="Pfam" id="PF00497"/>
    </source>
</evidence>
<keyword evidence="1" id="KW-0732">Signal</keyword>
<sequence length="245" mass="27579">MSARFTGFAFLFIFYCSALWAEEITIFGSDDYPPISFRNEQGQFDGIAHTLIKHYEQLSGHKVTLEMASWKHAYLLAEQGKGGIIGLSKTKSRLAIFDYSDPFYDSVVGLLVKKGKEFSFNSVADLKGKLISVTNAASYGAEFDTARAAQLFKVDINYAADVQLNKLLYDLVDCVVVSHVENGIDLIVKKDPELLSKRDQFVYLRKPLVRDPVYLAFHKSMKMKAYIVGFNHAIKDAKQKGLIPR</sequence>
<dbReference type="OrthoDB" id="5455619at2"/>
<dbReference type="InterPro" id="IPR001638">
    <property type="entry name" value="Solute-binding_3/MltF_N"/>
</dbReference>
<dbReference type="Proteomes" id="UP000282438">
    <property type="component" value="Chromosome"/>
</dbReference>
<evidence type="ECO:0000256" key="1">
    <source>
        <dbReference type="ARBA" id="ARBA00022729"/>
    </source>
</evidence>
<feature type="domain" description="Solute-binding protein family 3/N-terminal" evidence="2">
    <location>
        <begin position="25"/>
        <end position="201"/>
    </location>
</feature>
<evidence type="ECO:0000313" key="3">
    <source>
        <dbReference type="EMBL" id="AZN35628.1"/>
    </source>
</evidence>
<dbReference type="Pfam" id="PF00497">
    <property type="entry name" value="SBP_bac_3"/>
    <property type="match status" value="1"/>
</dbReference>
<gene>
    <name evidence="3" type="ORF">EJO50_03475</name>
</gene>
<organism evidence="3 4">
    <name type="scientific">Iodobacter ciconiae</name>
    <dbReference type="NCBI Taxonomy" id="2496266"/>
    <lineage>
        <taxon>Bacteria</taxon>
        <taxon>Pseudomonadati</taxon>
        <taxon>Pseudomonadota</taxon>
        <taxon>Betaproteobacteria</taxon>
        <taxon>Neisseriales</taxon>
        <taxon>Chitinibacteraceae</taxon>
        <taxon>Iodobacter</taxon>
    </lineage>
</organism>
<dbReference type="AlphaFoldDB" id="A0A3S8ZQ85"/>
<name>A0A3S8ZQ85_9NEIS</name>
<dbReference type="RefSeq" id="WP_125971625.1">
    <property type="nucleotide sequence ID" value="NZ_CP034433.1"/>
</dbReference>
<protein>
    <submittedName>
        <fullName evidence="3">Transporter substrate-binding domain-containing protein</fullName>
    </submittedName>
</protein>
<proteinExistence type="predicted"/>
<reference evidence="3 4" key="1">
    <citation type="submission" date="2018-12" db="EMBL/GenBank/DDBJ databases">
        <title>Complete genome sequence of Iodobacter sp. H11R3.</title>
        <authorList>
            <person name="Bae J.-W."/>
        </authorList>
    </citation>
    <scope>NUCLEOTIDE SEQUENCE [LARGE SCALE GENOMIC DNA]</scope>
    <source>
        <strain evidence="3 4">H11R3</strain>
    </source>
</reference>
<dbReference type="PANTHER" id="PTHR35936:SF25">
    <property type="entry name" value="ABC TRANSPORTER SUBSTRATE-BINDING PROTEIN"/>
    <property type="match status" value="1"/>
</dbReference>
<dbReference type="KEGG" id="iod:EJO50_03475"/>
<accession>A0A3S8ZQ85</accession>
<dbReference type="Gene3D" id="3.40.190.10">
    <property type="entry name" value="Periplasmic binding protein-like II"/>
    <property type="match status" value="2"/>
</dbReference>